<comment type="caution">
    <text evidence="1">The sequence shown here is derived from an EMBL/GenBank/DDBJ whole genome shotgun (WGS) entry which is preliminary data.</text>
</comment>
<sequence>MKAICSSHSIVPGVPTSSPSRLLLLRPSASCLFVSRLNFQTVCFPRPRKNPRKDAARPHAPSCLLSEWEREVGQEEELRVLTSIRTEHNDVVVVDGPKSRFLLLDSTHNVHSVFNKGRGDNWTGSYWDEFAALPAIVPDGAIGIYGLGGGTSARLMLDLWPGVRIVGWEIDGVLIDVAREFLGLADIERPNLAGGFVDVRIGDVFCDEAPGVKYAGIAVDLFSKGKVLGDLEKVDTWIKLKGRLMPGGRIMANSASGDEEEGVGGQRNVGWRTNAMIRAMREAFPGELWWKKMARDEGENFLVLTGKDLDLDSWSAKVSGRLRKSVRDWRACS</sequence>
<organism evidence="1 2">
    <name type="scientific">Melastoma candidum</name>
    <dbReference type="NCBI Taxonomy" id="119954"/>
    <lineage>
        <taxon>Eukaryota</taxon>
        <taxon>Viridiplantae</taxon>
        <taxon>Streptophyta</taxon>
        <taxon>Embryophyta</taxon>
        <taxon>Tracheophyta</taxon>
        <taxon>Spermatophyta</taxon>
        <taxon>Magnoliopsida</taxon>
        <taxon>eudicotyledons</taxon>
        <taxon>Gunneridae</taxon>
        <taxon>Pentapetalae</taxon>
        <taxon>rosids</taxon>
        <taxon>malvids</taxon>
        <taxon>Myrtales</taxon>
        <taxon>Melastomataceae</taxon>
        <taxon>Melastomatoideae</taxon>
        <taxon>Melastomateae</taxon>
        <taxon>Melastoma</taxon>
    </lineage>
</organism>
<evidence type="ECO:0000313" key="2">
    <source>
        <dbReference type="Proteomes" id="UP001057402"/>
    </source>
</evidence>
<dbReference type="Proteomes" id="UP001057402">
    <property type="component" value="Chromosome 4"/>
</dbReference>
<protein>
    <submittedName>
        <fullName evidence="1">Uncharacterized protein</fullName>
    </submittedName>
</protein>
<keyword evidence="2" id="KW-1185">Reference proteome</keyword>
<name>A0ACB9RJS3_9MYRT</name>
<accession>A0ACB9RJS3</accession>
<proteinExistence type="predicted"/>
<dbReference type="EMBL" id="CM042883">
    <property type="protein sequence ID" value="KAI4377869.1"/>
    <property type="molecule type" value="Genomic_DNA"/>
</dbReference>
<reference evidence="2" key="1">
    <citation type="journal article" date="2023" name="Front. Plant Sci.">
        <title>Chromosomal-level genome assembly of Melastoma candidum provides insights into trichome evolution.</title>
        <authorList>
            <person name="Zhong Y."/>
            <person name="Wu W."/>
            <person name="Sun C."/>
            <person name="Zou P."/>
            <person name="Liu Y."/>
            <person name="Dai S."/>
            <person name="Zhou R."/>
        </authorList>
    </citation>
    <scope>NUCLEOTIDE SEQUENCE [LARGE SCALE GENOMIC DNA]</scope>
</reference>
<gene>
    <name evidence="1" type="ORF">MLD38_015432</name>
</gene>
<evidence type="ECO:0000313" key="1">
    <source>
        <dbReference type="EMBL" id="KAI4377869.1"/>
    </source>
</evidence>